<dbReference type="EMBL" id="JAUEDM010000002">
    <property type="protein sequence ID" value="KAK3325377.1"/>
    <property type="molecule type" value="Genomic_DNA"/>
</dbReference>
<dbReference type="InterPro" id="IPR052337">
    <property type="entry name" value="SAT4-like"/>
</dbReference>
<organism evidence="9 10">
    <name type="scientific">Apodospora peruviana</name>
    <dbReference type="NCBI Taxonomy" id="516989"/>
    <lineage>
        <taxon>Eukaryota</taxon>
        <taxon>Fungi</taxon>
        <taxon>Dikarya</taxon>
        <taxon>Ascomycota</taxon>
        <taxon>Pezizomycotina</taxon>
        <taxon>Sordariomycetes</taxon>
        <taxon>Sordariomycetidae</taxon>
        <taxon>Sordariales</taxon>
        <taxon>Lasiosphaeriaceae</taxon>
        <taxon>Apodospora</taxon>
    </lineage>
</organism>
<evidence type="ECO:0000256" key="1">
    <source>
        <dbReference type="ARBA" id="ARBA00004141"/>
    </source>
</evidence>
<feature type="transmembrane region" description="Helical" evidence="7">
    <location>
        <begin position="170"/>
        <end position="195"/>
    </location>
</feature>
<feature type="domain" description="Rhodopsin" evidence="8">
    <location>
        <begin position="36"/>
        <end position="267"/>
    </location>
</feature>
<proteinExistence type="inferred from homology"/>
<keyword evidence="2 7" id="KW-0812">Transmembrane</keyword>
<name>A0AAE0IIJ2_9PEZI</name>
<evidence type="ECO:0000256" key="4">
    <source>
        <dbReference type="ARBA" id="ARBA00023136"/>
    </source>
</evidence>
<dbReference type="AlphaFoldDB" id="A0AAE0IIJ2"/>
<feature type="transmembrane region" description="Helical" evidence="7">
    <location>
        <begin position="207"/>
        <end position="225"/>
    </location>
</feature>
<accession>A0AAE0IIJ2</accession>
<evidence type="ECO:0000259" key="8">
    <source>
        <dbReference type="Pfam" id="PF20684"/>
    </source>
</evidence>
<feature type="region of interest" description="Disordered" evidence="6">
    <location>
        <begin position="316"/>
        <end position="353"/>
    </location>
</feature>
<sequence>MGWTYNTLNPQAPTMGPKLTGIAVTLTSLSLVTVCLRLHVRGRLIKATGVDDWIIVICSAGFAIVSIIQTKWGLGLENINDLPQGNQYNFGLLQYIGAPFYITSILGFKLALLFSYLRFIPKGNYRKATVAVIVVCTLFHISFLFVQLLLCQPVAKQWDGSITEGSCLDGVPFYTSMASITIVFDVTVMLLPFPLLLKSQIQNRKKFVLLGLFGLGIFITVIQIIRIQTVKQLVNAFDSSDLILWSTVENNLGIIVASIPTLAPLVHYFDELSRHGVSSGRTTAAHRGTGYYGGSTLRGDVGSRYAMQTWKTRGVHPLDSGNDLSPSASVDGGKRNSTELIVDRGPPGGGGITKVTEVTVTRE</sequence>
<feature type="transmembrane region" description="Helical" evidence="7">
    <location>
        <begin position="20"/>
        <end position="40"/>
    </location>
</feature>
<evidence type="ECO:0000256" key="5">
    <source>
        <dbReference type="ARBA" id="ARBA00038359"/>
    </source>
</evidence>
<reference evidence="9" key="1">
    <citation type="journal article" date="2023" name="Mol. Phylogenet. Evol.">
        <title>Genome-scale phylogeny and comparative genomics of the fungal order Sordariales.</title>
        <authorList>
            <person name="Hensen N."/>
            <person name="Bonometti L."/>
            <person name="Westerberg I."/>
            <person name="Brannstrom I.O."/>
            <person name="Guillou S."/>
            <person name="Cros-Aarteil S."/>
            <person name="Calhoun S."/>
            <person name="Haridas S."/>
            <person name="Kuo A."/>
            <person name="Mondo S."/>
            <person name="Pangilinan J."/>
            <person name="Riley R."/>
            <person name="LaButti K."/>
            <person name="Andreopoulos B."/>
            <person name="Lipzen A."/>
            <person name="Chen C."/>
            <person name="Yan M."/>
            <person name="Daum C."/>
            <person name="Ng V."/>
            <person name="Clum A."/>
            <person name="Steindorff A."/>
            <person name="Ohm R.A."/>
            <person name="Martin F."/>
            <person name="Silar P."/>
            <person name="Natvig D.O."/>
            <person name="Lalanne C."/>
            <person name="Gautier V."/>
            <person name="Ament-Velasquez S.L."/>
            <person name="Kruys A."/>
            <person name="Hutchinson M.I."/>
            <person name="Powell A.J."/>
            <person name="Barry K."/>
            <person name="Miller A.N."/>
            <person name="Grigoriev I.V."/>
            <person name="Debuchy R."/>
            <person name="Gladieux P."/>
            <person name="Hiltunen Thoren M."/>
            <person name="Johannesson H."/>
        </authorList>
    </citation>
    <scope>NUCLEOTIDE SEQUENCE</scope>
    <source>
        <strain evidence="9">CBS 118394</strain>
    </source>
</reference>
<feature type="transmembrane region" description="Helical" evidence="7">
    <location>
        <begin position="129"/>
        <end position="150"/>
    </location>
</feature>
<reference evidence="9" key="2">
    <citation type="submission" date="2023-06" db="EMBL/GenBank/DDBJ databases">
        <authorList>
            <consortium name="Lawrence Berkeley National Laboratory"/>
            <person name="Haridas S."/>
            <person name="Hensen N."/>
            <person name="Bonometti L."/>
            <person name="Westerberg I."/>
            <person name="Brannstrom I.O."/>
            <person name="Guillou S."/>
            <person name="Cros-Aarteil S."/>
            <person name="Calhoun S."/>
            <person name="Kuo A."/>
            <person name="Mondo S."/>
            <person name="Pangilinan J."/>
            <person name="Riley R."/>
            <person name="Labutti K."/>
            <person name="Andreopoulos B."/>
            <person name="Lipzen A."/>
            <person name="Chen C."/>
            <person name="Yanf M."/>
            <person name="Daum C."/>
            <person name="Ng V."/>
            <person name="Clum A."/>
            <person name="Steindorff A."/>
            <person name="Ohm R."/>
            <person name="Martin F."/>
            <person name="Silar P."/>
            <person name="Natvig D."/>
            <person name="Lalanne C."/>
            <person name="Gautier V."/>
            <person name="Ament-Velasquez S.L."/>
            <person name="Kruys A."/>
            <person name="Hutchinson M.I."/>
            <person name="Powell A.J."/>
            <person name="Barry K."/>
            <person name="Miller A.N."/>
            <person name="Grigoriev I.V."/>
            <person name="Debuchy R."/>
            <person name="Gladieux P."/>
            <person name="Thoren M.H."/>
            <person name="Johannesson H."/>
        </authorList>
    </citation>
    <scope>NUCLEOTIDE SEQUENCE</scope>
    <source>
        <strain evidence="9">CBS 118394</strain>
    </source>
</reference>
<dbReference type="GO" id="GO:0016020">
    <property type="term" value="C:membrane"/>
    <property type="evidence" value="ECO:0007669"/>
    <property type="project" value="UniProtKB-SubCell"/>
</dbReference>
<evidence type="ECO:0000256" key="7">
    <source>
        <dbReference type="SAM" id="Phobius"/>
    </source>
</evidence>
<dbReference type="Pfam" id="PF20684">
    <property type="entry name" value="Fung_rhodopsin"/>
    <property type="match status" value="1"/>
</dbReference>
<feature type="transmembrane region" description="Helical" evidence="7">
    <location>
        <begin position="52"/>
        <end position="72"/>
    </location>
</feature>
<dbReference type="PANTHER" id="PTHR33048:SF64">
    <property type="entry name" value="INTEGRAL MEMBRANE PROTEIN"/>
    <property type="match status" value="1"/>
</dbReference>
<evidence type="ECO:0000256" key="6">
    <source>
        <dbReference type="SAM" id="MobiDB-lite"/>
    </source>
</evidence>
<protein>
    <recommendedName>
        <fullName evidence="8">Rhodopsin domain-containing protein</fullName>
    </recommendedName>
</protein>
<keyword evidence="4 7" id="KW-0472">Membrane</keyword>
<keyword evidence="10" id="KW-1185">Reference proteome</keyword>
<gene>
    <name evidence="9" type="ORF">B0H66DRAFT_121536</name>
</gene>
<evidence type="ECO:0000256" key="2">
    <source>
        <dbReference type="ARBA" id="ARBA00022692"/>
    </source>
</evidence>
<keyword evidence="3 7" id="KW-1133">Transmembrane helix</keyword>
<evidence type="ECO:0000256" key="3">
    <source>
        <dbReference type="ARBA" id="ARBA00022989"/>
    </source>
</evidence>
<comment type="similarity">
    <text evidence="5">Belongs to the SAT4 family.</text>
</comment>
<dbReference type="Proteomes" id="UP001283341">
    <property type="component" value="Unassembled WGS sequence"/>
</dbReference>
<dbReference type="InterPro" id="IPR049326">
    <property type="entry name" value="Rhodopsin_dom_fungi"/>
</dbReference>
<dbReference type="PANTHER" id="PTHR33048">
    <property type="entry name" value="PTH11-LIKE INTEGRAL MEMBRANE PROTEIN (AFU_ORTHOLOGUE AFUA_5G11245)"/>
    <property type="match status" value="1"/>
</dbReference>
<comment type="caution">
    <text evidence="9">The sequence shown here is derived from an EMBL/GenBank/DDBJ whole genome shotgun (WGS) entry which is preliminary data.</text>
</comment>
<evidence type="ECO:0000313" key="9">
    <source>
        <dbReference type="EMBL" id="KAK3325377.1"/>
    </source>
</evidence>
<comment type="subcellular location">
    <subcellularLocation>
        <location evidence="1">Membrane</location>
        <topology evidence="1">Multi-pass membrane protein</topology>
    </subcellularLocation>
</comment>
<feature type="transmembrane region" description="Helical" evidence="7">
    <location>
        <begin position="92"/>
        <end position="117"/>
    </location>
</feature>
<evidence type="ECO:0000313" key="10">
    <source>
        <dbReference type="Proteomes" id="UP001283341"/>
    </source>
</evidence>